<evidence type="ECO:0008006" key="3">
    <source>
        <dbReference type="Google" id="ProtNLM"/>
    </source>
</evidence>
<comment type="caution">
    <text evidence="1">The sequence shown here is derived from an EMBL/GenBank/DDBJ whole genome shotgun (WGS) entry which is preliminary data.</text>
</comment>
<gene>
    <name evidence="1" type="ORF">BET01_09480</name>
</gene>
<evidence type="ECO:0000313" key="1">
    <source>
        <dbReference type="EMBL" id="RKD28957.1"/>
    </source>
</evidence>
<dbReference type="Proteomes" id="UP000284277">
    <property type="component" value="Unassembled WGS sequence"/>
</dbReference>
<organism evidence="1 2">
    <name type="scientific">Lacrimispora algidixylanolytica</name>
    <dbReference type="NCBI Taxonomy" id="94868"/>
    <lineage>
        <taxon>Bacteria</taxon>
        <taxon>Bacillati</taxon>
        <taxon>Bacillota</taxon>
        <taxon>Clostridia</taxon>
        <taxon>Lachnospirales</taxon>
        <taxon>Lachnospiraceae</taxon>
        <taxon>Lacrimispora</taxon>
    </lineage>
</organism>
<accession>A0A419SUR9</accession>
<dbReference type="AlphaFoldDB" id="A0A419SUR9"/>
<proteinExistence type="predicted"/>
<dbReference type="RefSeq" id="WP_120198401.1">
    <property type="nucleotide sequence ID" value="NZ_MCIA01000033.1"/>
</dbReference>
<sequence length="80" mass="9654">MESRWIRISDQEPKDLSGHGSYYLVTVRCDTWDRNITMVMKWCEQIIDGEIRKRWEWEGKTKAEDLEVTYWSKFPLPAVD</sequence>
<name>A0A419SUR9_9FIRM</name>
<dbReference type="EMBL" id="MCIA01000033">
    <property type="protein sequence ID" value="RKD28957.1"/>
    <property type="molecule type" value="Genomic_DNA"/>
</dbReference>
<protein>
    <recommendedName>
        <fullName evidence="3">DUF551 domain-containing protein</fullName>
    </recommendedName>
</protein>
<evidence type="ECO:0000313" key="2">
    <source>
        <dbReference type="Proteomes" id="UP000284277"/>
    </source>
</evidence>
<keyword evidence="2" id="KW-1185">Reference proteome</keyword>
<reference evidence="1 2" key="1">
    <citation type="submission" date="2016-08" db="EMBL/GenBank/DDBJ databases">
        <title>A new outlook on sporulation: Clostridium algidixylanolyticum.</title>
        <authorList>
            <person name="Poppleton D.I."/>
            <person name="Gribaldo S."/>
        </authorList>
    </citation>
    <scope>NUCLEOTIDE SEQUENCE [LARGE SCALE GENOMIC DNA]</scope>
    <source>
        <strain evidence="1 2">SPL73</strain>
    </source>
</reference>